<dbReference type="Pfam" id="PF13637">
    <property type="entry name" value="Ank_4"/>
    <property type="match status" value="1"/>
</dbReference>
<reference evidence="2" key="1">
    <citation type="submission" date="2021-02" db="EMBL/GenBank/DDBJ databases">
        <authorList>
            <person name="Dougan E. K."/>
            <person name="Rhodes N."/>
            <person name="Thang M."/>
            <person name="Chan C."/>
        </authorList>
    </citation>
    <scope>NUCLEOTIDE SEQUENCE</scope>
</reference>
<organism evidence="2 3">
    <name type="scientific">Symbiodinium pilosum</name>
    <name type="common">Dinoflagellate</name>
    <dbReference type="NCBI Taxonomy" id="2952"/>
    <lineage>
        <taxon>Eukaryota</taxon>
        <taxon>Sar</taxon>
        <taxon>Alveolata</taxon>
        <taxon>Dinophyceae</taxon>
        <taxon>Suessiales</taxon>
        <taxon>Symbiodiniaceae</taxon>
        <taxon>Symbiodinium</taxon>
    </lineage>
</organism>
<dbReference type="InterPro" id="IPR050870">
    <property type="entry name" value="FAST_kinase"/>
</dbReference>
<dbReference type="GO" id="GO:0035770">
    <property type="term" value="C:ribonucleoprotein granule"/>
    <property type="evidence" value="ECO:0007669"/>
    <property type="project" value="TreeGrafter"/>
</dbReference>
<dbReference type="AlphaFoldDB" id="A0A812WHV5"/>
<dbReference type="OrthoDB" id="446947at2759"/>
<dbReference type="GO" id="GO:0000963">
    <property type="term" value="P:mitochondrial RNA processing"/>
    <property type="evidence" value="ECO:0007669"/>
    <property type="project" value="TreeGrafter"/>
</dbReference>
<dbReference type="SUPFAM" id="SSF48403">
    <property type="entry name" value="Ankyrin repeat"/>
    <property type="match status" value="1"/>
</dbReference>
<comment type="caution">
    <text evidence="2">The sequence shown here is derived from an EMBL/GenBank/DDBJ whole genome shotgun (WGS) entry which is preliminary data.</text>
</comment>
<dbReference type="GO" id="GO:0003723">
    <property type="term" value="F:RNA binding"/>
    <property type="evidence" value="ECO:0007669"/>
    <property type="project" value="TreeGrafter"/>
</dbReference>
<dbReference type="PANTHER" id="PTHR21228:SF40">
    <property type="entry name" value="LD45607P"/>
    <property type="match status" value="1"/>
</dbReference>
<dbReference type="GO" id="GO:0044528">
    <property type="term" value="P:regulation of mitochondrial mRNA stability"/>
    <property type="evidence" value="ECO:0007669"/>
    <property type="project" value="TreeGrafter"/>
</dbReference>
<dbReference type="PROSITE" id="PS50297">
    <property type="entry name" value="ANK_REP_REGION"/>
    <property type="match status" value="1"/>
</dbReference>
<dbReference type="PANTHER" id="PTHR21228">
    <property type="entry name" value="FAST LEU-RICH DOMAIN-CONTAINING"/>
    <property type="match status" value="1"/>
</dbReference>
<dbReference type="EMBL" id="CAJNIZ010044446">
    <property type="protein sequence ID" value="CAE7689449.1"/>
    <property type="molecule type" value="Genomic_DNA"/>
</dbReference>
<accession>A0A812WHV5</accession>
<feature type="non-terminal residue" evidence="2">
    <location>
        <position position="1"/>
    </location>
</feature>
<protein>
    <submittedName>
        <fullName evidence="2">Uncharacterized protein</fullName>
    </submittedName>
</protein>
<dbReference type="InterPro" id="IPR002110">
    <property type="entry name" value="Ankyrin_rpt"/>
</dbReference>
<keyword evidence="3" id="KW-1185">Reference proteome</keyword>
<dbReference type="Proteomes" id="UP000649617">
    <property type="component" value="Unassembled WGS sequence"/>
</dbReference>
<dbReference type="PROSITE" id="PS50088">
    <property type="entry name" value="ANK_REPEAT"/>
    <property type="match status" value="1"/>
</dbReference>
<dbReference type="Gene3D" id="1.25.40.20">
    <property type="entry name" value="Ankyrin repeat-containing domain"/>
    <property type="match status" value="1"/>
</dbReference>
<feature type="repeat" description="ANK" evidence="1">
    <location>
        <begin position="32"/>
        <end position="64"/>
    </location>
</feature>
<keyword evidence="1" id="KW-0040">ANK repeat</keyword>
<gene>
    <name evidence="2" type="ORF">SPIL2461_LOCUS19301</name>
</gene>
<dbReference type="InterPro" id="IPR036770">
    <property type="entry name" value="Ankyrin_rpt-contain_sf"/>
</dbReference>
<sequence>MIVHELVKRGKGKVLQSLVSTYGFDVNAQREDGCTPLHLASWYNQESLKLQLMQLGADPSLRNSYGEVASQVEGNTISSMLQGARSFGDVLELVHSRLADFSAREKVQAFHLLGVKTSKTESFESRPVQMQAEMRSQPAYMQLVHACSELINGPMDEMSPVVWTSLLKSMVLLRENHILESMAARFEQQDMAKIDWEADRIALVLWGLAKIDAGKPRWIRGFVVFGNILAAKLSNLDQRFVSMSVWAYGKMRLKHEGFFEACSEYLETRGQQLEPQTLSGLTWAFARSGFHNLRALTTLARLCIQRMDEFINQDVANSAWALAKLERADAAFFQAAFMEASKFLFTASYKRHVRVAGQADILSWAQIYYAYRFCVRRCEEGLRGMSPHLSHDLRSMDRMRMGENVEGAFSESSGLNSDRRLRDLDRLIESLERGEGIDEGLDLPGDSLEAQHATAASDDMLQASEANARLSQEMIGAQRTHMPRVLILGFSRSPESFKHALLEGPDLAPLRASLQERQYPCVLDSGAKVFVRPEQYEAVLEAIRQEEARGLVMKSSHVIVSEDVEEMVVKVLCSVPSSQQVRVRTAQELP</sequence>
<evidence type="ECO:0000313" key="2">
    <source>
        <dbReference type="EMBL" id="CAE7689449.1"/>
    </source>
</evidence>
<proteinExistence type="predicted"/>
<name>A0A812WHV5_SYMPI</name>
<dbReference type="GO" id="GO:0005759">
    <property type="term" value="C:mitochondrial matrix"/>
    <property type="evidence" value="ECO:0007669"/>
    <property type="project" value="TreeGrafter"/>
</dbReference>
<evidence type="ECO:0000256" key="1">
    <source>
        <dbReference type="PROSITE-ProRule" id="PRU00023"/>
    </source>
</evidence>
<evidence type="ECO:0000313" key="3">
    <source>
        <dbReference type="Proteomes" id="UP000649617"/>
    </source>
</evidence>